<dbReference type="Pfam" id="PF00515">
    <property type="entry name" value="TPR_1"/>
    <property type="match status" value="1"/>
</dbReference>
<dbReference type="Gene3D" id="1.25.40.10">
    <property type="entry name" value="Tetratricopeptide repeat domain"/>
    <property type="match status" value="5"/>
</dbReference>
<keyword evidence="2 3" id="KW-0802">TPR repeat</keyword>
<evidence type="ECO:0000256" key="3">
    <source>
        <dbReference type="PROSITE-ProRule" id="PRU00339"/>
    </source>
</evidence>
<dbReference type="SMART" id="SM00028">
    <property type="entry name" value="TPR"/>
    <property type="match status" value="13"/>
</dbReference>
<organism evidence="4 5">
    <name type="scientific">Batrachochytrium dendrobatidis (strain JEL423)</name>
    <dbReference type="NCBI Taxonomy" id="403673"/>
    <lineage>
        <taxon>Eukaryota</taxon>
        <taxon>Fungi</taxon>
        <taxon>Fungi incertae sedis</taxon>
        <taxon>Chytridiomycota</taxon>
        <taxon>Chytridiomycota incertae sedis</taxon>
        <taxon>Chytridiomycetes</taxon>
        <taxon>Rhizophydiales</taxon>
        <taxon>Rhizophydiales incertae sedis</taxon>
        <taxon>Batrachochytrium</taxon>
    </lineage>
</organism>
<keyword evidence="1" id="KW-0677">Repeat</keyword>
<feature type="repeat" description="TPR" evidence="3">
    <location>
        <begin position="472"/>
        <end position="505"/>
    </location>
</feature>
<proteinExistence type="predicted"/>
<evidence type="ECO:0000256" key="2">
    <source>
        <dbReference type="ARBA" id="ARBA00022803"/>
    </source>
</evidence>
<evidence type="ECO:0000313" key="4">
    <source>
        <dbReference type="EMBL" id="OAJ39117.1"/>
    </source>
</evidence>
<name>A0A177WG79_BATDL</name>
<reference evidence="4 5" key="2">
    <citation type="submission" date="2016-05" db="EMBL/GenBank/DDBJ databases">
        <title>Lineage-specific infection strategies underlie the spectrum of fungal disease in amphibians.</title>
        <authorList>
            <person name="Cuomo C.A."/>
            <person name="Farrer R.A."/>
            <person name="James T."/>
            <person name="Longcore J."/>
            <person name="Birren B."/>
        </authorList>
    </citation>
    <scope>NUCLEOTIDE SEQUENCE [LARGE SCALE GENOMIC DNA]</scope>
    <source>
        <strain evidence="4 5">JEL423</strain>
    </source>
</reference>
<dbReference type="PROSITE" id="PS50293">
    <property type="entry name" value="TPR_REGION"/>
    <property type="match status" value="1"/>
</dbReference>
<protein>
    <recommendedName>
        <fullName evidence="6">Superkiller protein 3</fullName>
    </recommendedName>
</protein>
<dbReference type="VEuPathDB" id="FungiDB:BDEG_22990"/>
<accession>A0A177WG79</accession>
<evidence type="ECO:0000256" key="1">
    <source>
        <dbReference type="ARBA" id="ARBA00022737"/>
    </source>
</evidence>
<dbReference type="PANTHER" id="PTHR15704">
    <property type="entry name" value="SUPERKILLER 3 PROTEIN-RELATED"/>
    <property type="match status" value="1"/>
</dbReference>
<dbReference type="GO" id="GO:0006401">
    <property type="term" value="P:RNA catabolic process"/>
    <property type="evidence" value="ECO:0007669"/>
    <property type="project" value="InterPro"/>
</dbReference>
<evidence type="ECO:0000313" key="5">
    <source>
        <dbReference type="Proteomes" id="UP000077115"/>
    </source>
</evidence>
<dbReference type="EMBL" id="DS022302">
    <property type="protein sequence ID" value="OAJ39117.1"/>
    <property type="molecule type" value="Genomic_DNA"/>
</dbReference>
<sequence length="1499" mass="166712">MEKNNQLEAICCLKSMLPGSPLAELSPAALPSAIEIWQRILELQNSHDSQTIAREVEARRMRLGSDPLPVIKATVEREVVLSSEIDTILKSLLSIDTDSKRISEYNCKLLGTLAIKLAYADPSEKSEIQTEMDSIANTLVNDQCTSPLAFETLLEAENTKLDHRNEKLITLASTLTDDSAISLSCKAYLLRKHGEDLDLALQYLMKSLEQAPNSVFTHHLLIYVFLDKRNWKQAISICENCEILISKYFKSTGRKLDGVELDINLMLGTAYVELGKRSATQALTAFRSVLEIDHSNLDALIGLGVTLATIGKYNEAIRCFDKVITIDATNQRAHIESGWTLFLQGEYPRALDRLIEAQPFGKSYLIKYRLAKTYWMIDDKYRADKAYVHSLLIEAARLNPDYAPTFTLLGMYYKEVESDIIRATKCFLKAISIDNEEDGAIKALVFLWLENDNVHQAVALLKEAAVNLPRLCWIWKQLGIISLSQGNTNDAVGQFQTALRLDAKDRVSWISLGEAYASQGKYMAALKALDRALELEPQVQFPKYLKALVYHKLGMFPEAISNFRTALTELENSPSFSSTDQTAAATTEMKHVLVPTLKGLGEALLYSARTLYDSGAYGACASHLFDAIEVCLKSFLIAPRLLCTAKILGDACLTLATLVPGLVSDSHSQVIDQLITSIPDIDKDTYSGCDMPFELKETDTTSIQRVFIGAAWAYYRAMLIARNNQQPADVIAVYAHDLSIVYFRSYKHAVFNQNSEQSSRLLKLAIKYVQVAICMNPQKDLYWNALGVYSSSIDPKLCQHALIKAVEVNMTNPRVWCNLGYFYMFMDDMDLAGQCFSKAQFVDPDWPLAWFGQAYLAKLAGSREVYELMNHAHELGNASHFDILYSYGLECFRSSALTPSTLIIASHCLLKCVERFPEEPAAYNLYGLILERQHQHENATSAFEEAIRLLSKSKHADQNHIQKLLALVLENKARCESAAGRFHDANTTYKELANLDQPASVFTFVGQGFAAYFVQDLKTSLMSFEKALELCDSNSSDDATANRLKNDTILLLSQVLYALDTDEHIELAKQQLFQCISNNAQYVPAIIGLCVMGLVRQDWVLAQTAAAELIKLDLEVAETLDADIDWVLCSFFIMLNGQTKTARGFLSKTVHRYPWKAARWSKLAELIYCHSPAQSDVSAKLAASGLEIFISSGLDSLNPVKTTDVSDMQRIRGLALLSEGNPKMHQKSRTTLCQAIRSSPSNPANWLALGLNQCADAVSNSVTSIESAEPKTNDDLKVVDSIAESAITVIDTCTDSSEILSWSHLLKAEALLQSTLRLTELSEIEQVIQKADAVINTSITSAVKRAGYVLLGRALLCNGDTTNAERALKTALQYDDEYCILPLEELAAFYAANSNPSATEFCYRQAIAVLSDNTKSKTPTLLRLVQHFICVNDHTNALENVNMALVADSAKIISRFFQTLILIQTKQSKGKLAKNLTILSESDEIDPVIVNWLALKIDV</sequence>
<dbReference type="STRING" id="403673.A0A177WG79"/>
<dbReference type="PROSITE" id="PS50005">
    <property type="entry name" value="TPR"/>
    <property type="match status" value="5"/>
</dbReference>
<dbReference type="SUPFAM" id="SSF48452">
    <property type="entry name" value="TPR-like"/>
    <property type="match status" value="6"/>
</dbReference>
<reference evidence="4 5" key="1">
    <citation type="submission" date="2006-10" db="EMBL/GenBank/DDBJ databases">
        <title>The Genome Sequence of Batrachochytrium dendrobatidis JEL423.</title>
        <authorList>
            <consortium name="The Broad Institute Genome Sequencing Platform"/>
            <person name="Birren B."/>
            <person name="Lander E."/>
            <person name="Galagan J."/>
            <person name="Cuomo C."/>
            <person name="Devon K."/>
            <person name="Jaffe D."/>
            <person name="Butler J."/>
            <person name="Alvarez P."/>
            <person name="Gnerre S."/>
            <person name="Grabherr M."/>
            <person name="Kleber M."/>
            <person name="Mauceli E."/>
            <person name="Brockman W."/>
            <person name="Young S."/>
            <person name="LaButti K."/>
            <person name="Sykes S."/>
            <person name="DeCaprio D."/>
            <person name="Crawford M."/>
            <person name="Koehrsen M."/>
            <person name="Engels R."/>
            <person name="Montgomery P."/>
            <person name="Pearson M."/>
            <person name="Howarth C."/>
            <person name="Larson L."/>
            <person name="White J."/>
            <person name="O'Leary S."/>
            <person name="Kodira C."/>
            <person name="Zeng Q."/>
            <person name="Yandava C."/>
            <person name="Alvarado L."/>
            <person name="Longcore J."/>
            <person name="James T."/>
        </authorList>
    </citation>
    <scope>NUCLEOTIDE SEQUENCE [LARGE SCALE GENOMIC DNA]</scope>
    <source>
        <strain evidence="4 5">JEL423</strain>
    </source>
</reference>
<gene>
    <name evidence="4" type="ORF">BDEG_22990</name>
</gene>
<dbReference type="PANTHER" id="PTHR15704:SF7">
    <property type="entry name" value="SUPERKILLER COMPLEX PROTEIN 3"/>
    <property type="match status" value="1"/>
</dbReference>
<dbReference type="InterPro" id="IPR019734">
    <property type="entry name" value="TPR_rpt"/>
</dbReference>
<feature type="repeat" description="TPR" evidence="3">
    <location>
        <begin position="506"/>
        <end position="539"/>
    </location>
</feature>
<evidence type="ECO:0008006" key="6">
    <source>
        <dbReference type="Google" id="ProtNLM"/>
    </source>
</evidence>
<feature type="repeat" description="TPR" evidence="3">
    <location>
        <begin position="813"/>
        <end position="846"/>
    </location>
</feature>
<dbReference type="eggNOG" id="KOG1127">
    <property type="taxonomic scope" value="Eukaryota"/>
</dbReference>
<dbReference type="Pfam" id="PF13181">
    <property type="entry name" value="TPR_8"/>
    <property type="match status" value="2"/>
</dbReference>
<dbReference type="Proteomes" id="UP000077115">
    <property type="component" value="Unassembled WGS sequence"/>
</dbReference>
<dbReference type="InterPro" id="IPR039226">
    <property type="entry name" value="Ski3/TTC37"/>
</dbReference>
<feature type="repeat" description="TPR" evidence="3">
    <location>
        <begin position="297"/>
        <end position="330"/>
    </location>
</feature>
<dbReference type="OrthoDB" id="421075at2759"/>
<feature type="repeat" description="TPR" evidence="3">
    <location>
        <begin position="920"/>
        <end position="953"/>
    </location>
</feature>
<dbReference type="GO" id="GO:0055087">
    <property type="term" value="C:Ski complex"/>
    <property type="evidence" value="ECO:0007669"/>
    <property type="project" value="InterPro"/>
</dbReference>
<dbReference type="InterPro" id="IPR011990">
    <property type="entry name" value="TPR-like_helical_dom_sf"/>
</dbReference>